<evidence type="ECO:0000256" key="1">
    <source>
        <dbReference type="SAM" id="MobiDB-lite"/>
    </source>
</evidence>
<evidence type="ECO:0000313" key="4">
    <source>
        <dbReference type="RefSeq" id="XP_001357924.3"/>
    </source>
</evidence>
<evidence type="ECO:0000313" key="3">
    <source>
        <dbReference type="Proteomes" id="UP000001819"/>
    </source>
</evidence>
<dbReference type="Proteomes" id="UP000001819">
    <property type="component" value="Chromosome 2"/>
</dbReference>
<dbReference type="GO" id="GO:0035861">
    <property type="term" value="C:site of double-strand break"/>
    <property type="evidence" value="ECO:0007669"/>
    <property type="project" value="TreeGrafter"/>
</dbReference>
<dbReference type="GO" id="GO:0008408">
    <property type="term" value="F:3'-5' exonuclease activity"/>
    <property type="evidence" value="ECO:0007669"/>
    <property type="project" value="InterPro"/>
</dbReference>
<dbReference type="GO" id="GO:0006302">
    <property type="term" value="P:double-strand break repair"/>
    <property type="evidence" value="ECO:0007669"/>
    <property type="project" value="InterPro"/>
</dbReference>
<dbReference type="InParanoid" id="A0A6I8UMV1"/>
<dbReference type="RefSeq" id="XP_001357924.3">
    <property type="nucleotide sequence ID" value="XM_001357887.4"/>
</dbReference>
<dbReference type="InterPro" id="IPR019406">
    <property type="entry name" value="APLF_PBZ"/>
</dbReference>
<proteinExistence type="predicted"/>
<dbReference type="PANTHER" id="PTHR21315">
    <property type="entry name" value="APRATAXIN AND PNK-LIKE FACTOR-RELATED"/>
    <property type="match status" value="1"/>
</dbReference>
<accession>A0A6I8UMV1</accession>
<feature type="compositionally biased region" description="Basic and acidic residues" evidence="1">
    <location>
        <begin position="20"/>
        <end position="65"/>
    </location>
</feature>
<sequence>MSSPHRNELADIDAIVTETLEDKPLPAEQETTKRKQPAEGAKNDDESSPDKRIKLEDNTKIKEEPSDNEAIALPIKTDQNPMAVPTKTEPGSSTSDGVKIKAEPVDGAASSAIKVEPADSGSTSPAVVVKTEPATSNGQTANNIPNVVSSSTTRNSCYFGIRCYRRNPLHRMAEAHPGDADYTRPNFPAPPLGTPSCPFGNLCYRRNPVHFQRMSHPPNFNSDQNIRNRLRQRQAHARQAGTTGDDEDSDEEEEDPFGGDNDDDLEYKPGADIDEDGDDDDELEFDSQRINADDYD</sequence>
<dbReference type="FunCoup" id="A0A6I8UMV1">
    <property type="interactions" value="263"/>
</dbReference>
<dbReference type="InterPro" id="IPR039253">
    <property type="entry name" value="APLF"/>
</dbReference>
<dbReference type="PANTHER" id="PTHR21315:SF2">
    <property type="entry name" value="APRATAXIN AND PNK-LIKE FACTOR"/>
    <property type="match status" value="1"/>
</dbReference>
<feature type="region of interest" description="Disordered" evidence="1">
    <location>
        <begin position="232"/>
        <end position="296"/>
    </location>
</feature>
<keyword evidence="3" id="KW-1185">Reference proteome</keyword>
<dbReference type="ExpressionAtlas" id="A0A6I8UMV1">
    <property type="expression patterns" value="baseline"/>
</dbReference>
<name>A0A6I8UMV1_DROPS</name>
<organism evidence="3 4">
    <name type="scientific">Drosophila pseudoobscura pseudoobscura</name>
    <name type="common">Fruit fly</name>
    <dbReference type="NCBI Taxonomy" id="46245"/>
    <lineage>
        <taxon>Eukaryota</taxon>
        <taxon>Metazoa</taxon>
        <taxon>Ecdysozoa</taxon>
        <taxon>Arthropoda</taxon>
        <taxon>Hexapoda</taxon>
        <taxon>Insecta</taxon>
        <taxon>Pterygota</taxon>
        <taxon>Neoptera</taxon>
        <taxon>Endopterygota</taxon>
        <taxon>Diptera</taxon>
        <taxon>Brachycera</taxon>
        <taxon>Muscomorpha</taxon>
        <taxon>Ephydroidea</taxon>
        <taxon>Drosophilidae</taxon>
        <taxon>Drosophila</taxon>
        <taxon>Sophophora</taxon>
    </lineage>
</organism>
<gene>
    <name evidence="4" type="primary">LOC4800698</name>
</gene>
<reference evidence="3" key="1">
    <citation type="submission" date="2024-06" db="UniProtKB">
        <authorList>
            <consortium name="RefSeq"/>
        </authorList>
    </citation>
    <scope>NUCLEOTIDE SEQUENCE [LARGE SCALE GENOMIC DNA]</scope>
    <source>
        <strain evidence="3">MV2-25</strain>
    </source>
</reference>
<feature type="domain" description="PBZ-type" evidence="2">
    <location>
        <begin position="154"/>
        <end position="179"/>
    </location>
</feature>
<dbReference type="Pfam" id="PF10283">
    <property type="entry name" value="zf-CCHH"/>
    <property type="match status" value="2"/>
</dbReference>
<dbReference type="GO" id="GO:0003906">
    <property type="term" value="F:DNA-(apurinic or apyrimidinic site) endonuclease activity"/>
    <property type="evidence" value="ECO:0007669"/>
    <property type="project" value="InterPro"/>
</dbReference>
<dbReference type="KEGG" id="dpo:4800698"/>
<dbReference type="AlphaFoldDB" id="A0A6I8UMV1"/>
<feature type="domain" description="PBZ-type" evidence="2">
    <location>
        <begin position="195"/>
        <end position="218"/>
    </location>
</feature>
<reference evidence="4" key="2">
    <citation type="submission" date="2025-08" db="UniProtKB">
        <authorList>
            <consortium name="RefSeq"/>
        </authorList>
    </citation>
    <scope>IDENTIFICATION</scope>
    <source>
        <strain evidence="4">MV-25-SWS-2005</strain>
        <tissue evidence="4">Whole body</tissue>
    </source>
</reference>
<feature type="compositionally biased region" description="Acidic residues" evidence="1">
    <location>
        <begin position="244"/>
        <end position="265"/>
    </location>
</feature>
<evidence type="ECO:0000259" key="2">
    <source>
        <dbReference type="Pfam" id="PF10283"/>
    </source>
</evidence>
<dbReference type="GO" id="GO:0005634">
    <property type="term" value="C:nucleus"/>
    <property type="evidence" value="ECO:0007669"/>
    <property type="project" value="TreeGrafter"/>
</dbReference>
<protein>
    <submittedName>
        <fullName evidence="4">Aprataxin and PNK-like factor isoform X1</fullName>
    </submittedName>
</protein>
<feature type="compositionally biased region" description="Acidic residues" evidence="1">
    <location>
        <begin position="272"/>
        <end position="285"/>
    </location>
</feature>
<feature type="region of interest" description="Disordered" evidence="1">
    <location>
        <begin position="1"/>
        <end position="98"/>
    </location>
</feature>